<protein>
    <submittedName>
        <fullName evidence="1">Uncharacterized protein</fullName>
    </submittedName>
</protein>
<reference evidence="1 2" key="2">
    <citation type="submission" date="2018-03" db="EMBL/GenBank/DDBJ databases">
        <authorList>
            <person name="Keele B.F."/>
        </authorList>
    </citation>
    <scope>NUCLEOTIDE SEQUENCE [LARGE SCALE GENOMIC DNA]</scope>
    <source>
        <strain evidence="1 2">D13</strain>
    </source>
</reference>
<dbReference type="KEGG" id="xba:C7S18_17035"/>
<evidence type="ECO:0000313" key="1">
    <source>
        <dbReference type="EMBL" id="AVP98781.1"/>
    </source>
</evidence>
<evidence type="ECO:0000313" key="2">
    <source>
        <dbReference type="Proteomes" id="UP000241074"/>
    </source>
</evidence>
<organism evidence="1 2">
    <name type="scientific">Ahniella affigens</name>
    <dbReference type="NCBI Taxonomy" id="2021234"/>
    <lineage>
        <taxon>Bacteria</taxon>
        <taxon>Pseudomonadati</taxon>
        <taxon>Pseudomonadota</taxon>
        <taxon>Gammaproteobacteria</taxon>
        <taxon>Lysobacterales</taxon>
        <taxon>Rhodanobacteraceae</taxon>
        <taxon>Ahniella</taxon>
    </lineage>
</organism>
<reference evidence="1 2" key="1">
    <citation type="submission" date="2018-03" db="EMBL/GenBank/DDBJ databases">
        <title>Ahniella affigens gen. nov., sp. nov., a gammaproteobacterium isolated from sandy soil near a stream.</title>
        <authorList>
            <person name="Ko Y."/>
            <person name="Kim J.-H."/>
        </authorList>
    </citation>
    <scope>NUCLEOTIDE SEQUENCE [LARGE SCALE GENOMIC DNA]</scope>
    <source>
        <strain evidence="1 2">D13</strain>
    </source>
</reference>
<proteinExistence type="predicted"/>
<dbReference type="AlphaFoldDB" id="A0A2P1PVA4"/>
<accession>A0A2P1PVA4</accession>
<keyword evidence="2" id="KW-1185">Reference proteome</keyword>
<name>A0A2P1PVA4_9GAMM</name>
<dbReference type="EMBL" id="CP027860">
    <property type="protein sequence ID" value="AVP98781.1"/>
    <property type="molecule type" value="Genomic_DNA"/>
</dbReference>
<gene>
    <name evidence="1" type="ORF">C7S18_17035</name>
</gene>
<sequence>MDRGFCGSGFSRESIWPQILKTEIECKFPLTETNVKKVDPDARTIPYSMIKGAHTRIAVAIQYGSNHDGSLG</sequence>
<dbReference type="Proteomes" id="UP000241074">
    <property type="component" value="Chromosome"/>
</dbReference>